<keyword evidence="2" id="KW-1185">Reference proteome</keyword>
<protein>
    <submittedName>
        <fullName evidence="1">Uncharacterized protein</fullName>
    </submittedName>
</protein>
<dbReference type="EMBL" id="JAVHNR010000007">
    <property type="protein sequence ID" value="KAK6337091.1"/>
    <property type="molecule type" value="Genomic_DNA"/>
</dbReference>
<dbReference type="Proteomes" id="UP001313282">
    <property type="component" value="Unassembled WGS sequence"/>
</dbReference>
<name>A0AAN8RAU9_9PEZI</name>
<comment type="caution">
    <text evidence="1">The sequence shown here is derived from an EMBL/GenBank/DDBJ whole genome shotgun (WGS) entry which is preliminary data.</text>
</comment>
<proteinExistence type="predicted"/>
<evidence type="ECO:0000313" key="1">
    <source>
        <dbReference type="EMBL" id="KAK6337091.1"/>
    </source>
</evidence>
<dbReference type="AlphaFoldDB" id="A0AAN8RAU9"/>
<organism evidence="1 2">
    <name type="scientific">Orbilia javanica</name>
    <dbReference type="NCBI Taxonomy" id="47235"/>
    <lineage>
        <taxon>Eukaryota</taxon>
        <taxon>Fungi</taxon>
        <taxon>Dikarya</taxon>
        <taxon>Ascomycota</taxon>
        <taxon>Pezizomycotina</taxon>
        <taxon>Orbiliomycetes</taxon>
        <taxon>Orbiliales</taxon>
        <taxon>Orbiliaceae</taxon>
        <taxon>Orbilia</taxon>
    </lineage>
</organism>
<reference evidence="1 2" key="1">
    <citation type="submission" date="2019-10" db="EMBL/GenBank/DDBJ databases">
        <authorList>
            <person name="Palmer J.M."/>
        </authorList>
    </citation>
    <scope>NUCLEOTIDE SEQUENCE [LARGE SCALE GENOMIC DNA]</scope>
    <source>
        <strain evidence="1 2">TWF718</strain>
    </source>
</reference>
<accession>A0AAN8RAU9</accession>
<sequence>MSSLAPKMRFDLQRRILTSRSCTTRYCTLLAGSAKSSFRGFSSALPQDTDQISAISNHDKILGKHGGKIGDLSESLKDIKEPKEGSDYLDETSSYEAQISSSAPWRSEFAADRYRSYKVYMIWEALYHRSPVFRKAMKGEERREGRLERNRTESCNSQAYQSCKTRQIIDEFASSKIESDRYKHIDEGMRLE</sequence>
<gene>
    <name evidence="1" type="ORF">TWF718_009877</name>
</gene>
<evidence type="ECO:0000313" key="2">
    <source>
        <dbReference type="Proteomes" id="UP001313282"/>
    </source>
</evidence>